<dbReference type="KEGG" id="tpp:TPASS_0753"/>
<protein>
    <recommendedName>
        <fullName evidence="5">Lipopolysaccharide assembly protein A domain-containing protein</fullName>
    </recommendedName>
</protein>
<dbReference type="AlphaFoldDB" id="A0A0H3BJW1"/>
<name>A0A0H3BJW1_TREPS</name>
<dbReference type="EMBL" id="CP000805">
    <property type="protein sequence ID" value="ACD71171.1"/>
    <property type="molecule type" value="Genomic_DNA"/>
</dbReference>
<dbReference type="Proteomes" id="UP000001202">
    <property type="component" value="Chromosome"/>
</dbReference>
<organism evidence="3 4">
    <name type="scientific">Treponema pallidum subsp. pallidum (strain SS14)</name>
    <dbReference type="NCBI Taxonomy" id="455434"/>
    <lineage>
        <taxon>Bacteria</taxon>
        <taxon>Pseudomonadati</taxon>
        <taxon>Spirochaetota</taxon>
        <taxon>Spirochaetia</taxon>
        <taxon>Spirochaetales</taxon>
        <taxon>Treponemataceae</taxon>
        <taxon>Treponema</taxon>
    </lineage>
</organism>
<evidence type="ECO:0008006" key="5">
    <source>
        <dbReference type="Google" id="ProtNLM"/>
    </source>
</evidence>
<proteinExistence type="predicted"/>
<accession>A0A0H3BJW1</accession>
<gene>
    <name evidence="3" type="ordered locus">TPASS_0753</name>
</gene>
<dbReference type="RefSeq" id="WP_010882198.1">
    <property type="nucleotide sequence ID" value="NC_010741.1"/>
</dbReference>
<feature type="transmembrane region" description="Helical" evidence="2">
    <location>
        <begin position="7"/>
        <end position="24"/>
    </location>
</feature>
<sequence length="94" mass="10330">MTYGKLIFFIIVLVGFALFMSFNVEHRCDVSLVFYTFQAVPITLSLLFAFACGALTALLFLIDPDAKTRKQKREDSPTSAPTGGVSSPEHVDVP</sequence>
<dbReference type="SMR" id="A0A0H3BJW1"/>
<feature type="transmembrane region" description="Helical" evidence="2">
    <location>
        <begin position="44"/>
        <end position="62"/>
    </location>
</feature>
<evidence type="ECO:0000313" key="3">
    <source>
        <dbReference type="EMBL" id="ACD71171.1"/>
    </source>
</evidence>
<evidence type="ECO:0000256" key="2">
    <source>
        <dbReference type="SAM" id="Phobius"/>
    </source>
</evidence>
<dbReference type="PATRIC" id="fig|455434.6.peg.742"/>
<keyword evidence="2" id="KW-1133">Transmembrane helix</keyword>
<reference evidence="3 4" key="1">
    <citation type="journal article" date="2008" name="BMC Microbiol.">
        <title>Complete genome sequence of Treponema pallidum ssp. pallidum strain SS14 determined with oligonucleotide arrays.</title>
        <authorList>
            <person name="Matejkova P."/>
            <person name="Strouhal M."/>
            <person name="Smajs D."/>
            <person name="Norris S.J."/>
            <person name="Palzkill T."/>
            <person name="Petrosino J.F."/>
            <person name="Sodergren E."/>
            <person name="Norton J.E."/>
            <person name="Singh J."/>
            <person name="Richmond T.A."/>
            <person name="Molla M.N."/>
            <person name="Albert T.J."/>
            <person name="Weinstock G.M."/>
        </authorList>
    </citation>
    <scope>NUCLEOTIDE SEQUENCE [LARGE SCALE GENOMIC DNA]</scope>
    <source>
        <strain evidence="3 4">SS14</strain>
    </source>
</reference>
<keyword evidence="2" id="KW-0812">Transmembrane</keyword>
<dbReference type="GeneID" id="93876520"/>
<keyword evidence="2" id="KW-0472">Membrane</keyword>
<evidence type="ECO:0000313" key="4">
    <source>
        <dbReference type="Proteomes" id="UP000001202"/>
    </source>
</evidence>
<evidence type="ECO:0000256" key="1">
    <source>
        <dbReference type="SAM" id="MobiDB-lite"/>
    </source>
</evidence>
<feature type="region of interest" description="Disordered" evidence="1">
    <location>
        <begin position="68"/>
        <end position="94"/>
    </location>
</feature>